<keyword evidence="1" id="KW-0732">Signal</keyword>
<evidence type="ECO:0000256" key="1">
    <source>
        <dbReference type="SAM" id="SignalP"/>
    </source>
</evidence>
<sequence>MRAYAVAAILSCYISLIVCAPADSSAVSDHIQHQTRLTGRSPSYNFGLGKRRYILRTTELGTKRIPHYDFGLGRKRSVYSPYSFGLGKRSENFDYDDDLQLAEQLLSNWESARLIDSNNDMPSDYEVESYRGMFEPKRSRPYSFGLGKRARAYDFGLGKKRSNEEYDKRLPNRYNFGLGRR</sequence>
<reference evidence="2" key="1">
    <citation type="submission" date="2018-04" db="EMBL/GenBank/DDBJ databases">
        <authorList>
            <person name="Go L.Y."/>
            <person name="Mitchell J.A."/>
        </authorList>
    </citation>
    <scope>NUCLEOTIDE SEQUENCE</scope>
    <source>
        <tissue evidence="2">Whole organism</tissue>
    </source>
</reference>
<dbReference type="Pfam" id="PF05953">
    <property type="entry name" value="Allatostatin"/>
    <property type="match status" value="5"/>
</dbReference>
<proteinExistence type="predicted"/>
<dbReference type="EMBL" id="UFQT01003455">
    <property type="protein sequence ID" value="SSX35013.1"/>
    <property type="molecule type" value="Genomic_DNA"/>
</dbReference>
<dbReference type="EMBL" id="UFQS01003455">
    <property type="protein sequence ID" value="SSX15653.1"/>
    <property type="molecule type" value="Genomic_DNA"/>
</dbReference>
<organism evidence="2">
    <name type="scientific">Culicoides sonorensis</name>
    <name type="common">Biting midge</name>
    <dbReference type="NCBI Taxonomy" id="179676"/>
    <lineage>
        <taxon>Eukaryota</taxon>
        <taxon>Metazoa</taxon>
        <taxon>Ecdysozoa</taxon>
        <taxon>Arthropoda</taxon>
        <taxon>Hexapoda</taxon>
        <taxon>Insecta</taxon>
        <taxon>Pterygota</taxon>
        <taxon>Neoptera</taxon>
        <taxon>Endopterygota</taxon>
        <taxon>Diptera</taxon>
        <taxon>Nematocera</taxon>
        <taxon>Chironomoidea</taxon>
        <taxon>Ceratopogonidae</taxon>
        <taxon>Ceratopogoninae</taxon>
        <taxon>Culicoides</taxon>
        <taxon>Monoculicoides</taxon>
    </lineage>
</organism>
<dbReference type="AlphaFoldDB" id="A0A336LG56"/>
<accession>A0A336LG56</accession>
<dbReference type="GO" id="GO:0005184">
    <property type="term" value="F:neuropeptide hormone activity"/>
    <property type="evidence" value="ECO:0007669"/>
    <property type="project" value="InterPro"/>
</dbReference>
<protein>
    <submittedName>
        <fullName evidence="2">CSON008954 protein</fullName>
    </submittedName>
</protein>
<evidence type="ECO:0000313" key="2">
    <source>
        <dbReference type="EMBL" id="SSX15653.1"/>
    </source>
</evidence>
<gene>
    <name evidence="2" type="primary">CSON008954</name>
</gene>
<feature type="chain" id="PRO_5036328608" evidence="1">
    <location>
        <begin position="20"/>
        <end position="181"/>
    </location>
</feature>
<feature type="signal peptide" evidence="1">
    <location>
        <begin position="1"/>
        <end position="19"/>
    </location>
</feature>
<dbReference type="InterPro" id="IPR010276">
    <property type="entry name" value="Allatostatin"/>
</dbReference>
<dbReference type="OMA" id="SAYRYHF"/>
<evidence type="ECO:0000313" key="3">
    <source>
        <dbReference type="EMBL" id="SSX35013.1"/>
    </source>
</evidence>
<name>A0A336LG56_CULSO</name>
<reference evidence="3" key="2">
    <citation type="submission" date="2018-07" db="EMBL/GenBank/DDBJ databases">
        <authorList>
            <person name="Quirk P.G."/>
            <person name="Krulwich T.A."/>
        </authorList>
    </citation>
    <scope>NUCLEOTIDE SEQUENCE</scope>
</reference>
<dbReference type="VEuPathDB" id="VectorBase:CSON008954"/>